<evidence type="ECO:0000313" key="2">
    <source>
        <dbReference type="Proteomes" id="UP001234913"/>
    </source>
</evidence>
<protein>
    <submittedName>
        <fullName evidence="1">IS3 family transposase</fullName>
    </submittedName>
</protein>
<keyword evidence="2" id="KW-1185">Reference proteome</keyword>
<dbReference type="Proteomes" id="UP001234913">
    <property type="component" value="Chromosome"/>
</dbReference>
<organism evidence="1 2">
    <name type="scientific">Staphylococcus hyicus</name>
    <dbReference type="NCBI Taxonomy" id="1284"/>
    <lineage>
        <taxon>Bacteria</taxon>
        <taxon>Bacillati</taxon>
        <taxon>Bacillota</taxon>
        <taxon>Bacilli</taxon>
        <taxon>Bacillales</taxon>
        <taxon>Staphylococcaceae</taxon>
        <taxon>Staphylococcus</taxon>
    </lineage>
</organism>
<evidence type="ECO:0000313" key="1">
    <source>
        <dbReference type="EMBL" id="XKR68477.1"/>
    </source>
</evidence>
<name>A0ACD5FJQ5_STAHY</name>
<proteinExistence type="predicted"/>
<accession>A0ACD5FJQ5</accession>
<gene>
    <name evidence="1" type="ORF">QUC96_008420</name>
</gene>
<dbReference type="EMBL" id="CP171742">
    <property type="protein sequence ID" value="XKR68477.1"/>
    <property type="molecule type" value="Genomic_DNA"/>
</dbReference>
<reference evidence="1" key="1">
    <citation type="submission" date="2024-09" db="EMBL/GenBank/DDBJ databases">
        <authorList>
            <person name="Gagne-Thivierge C."/>
        </authorList>
    </citation>
    <scope>NUCLEOTIDE SEQUENCE</scope>
    <source>
        <strain evidence="1">SC310</strain>
    </source>
</reference>
<sequence length="516" mass="61284">MRKSKLTLEQYHQIFRLYEKGYSFQAIIEKLNLDIDKSVLSHAYNKYINHGVDSLLIRRTNHTYTAEFKKKVIEEHLVNGKSMSSIAAKYNIPSRETVRKWIIKYTEGKENKNYSPIPEVYSMKSKNTTLEERIEIVKYCLNNGLNYKETAKHFNIKYSQIYAWVKKYREHGESGLYDGRGKGKLTEILSTEEQLKLKVKELQSKNKFLEMENEALKKKKQIERQDESKVRHIASYMTVDELKHQYPIKWLCKTLSISRSSYYKWLNRETPRLEIENEKLKEEILRIFNLSGGTYGYRRIYIHLRLFTDFQVNHKRVQRITQKYHIKALIRQKKKKYVSSTPKTTASNVLNREFKIDEANKIWLTDVTEFKLRNGQKVYLSAIYDLGSKKVISHEISKRNDNELVFKTFDKAMINNNPQGILFHSDRGFQYTSRKFQKRLNENGMIQSMSRASRCIDNGPMECFWGLLKSEIFKSKKYIFKDFKHAKNKINNYIKFFNEDRISLKMAALIEAQPSN</sequence>